<keyword evidence="2" id="KW-1185">Reference proteome</keyword>
<dbReference type="GeneID" id="55636276"/>
<dbReference type="RefSeq" id="WP_158648750.1">
    <property type="nucleotide sequence ID" value="NZ_LT981265.1"/>
</dbReference>
<protein>
    <submittedName>
        <fullName evidence="1">Uncharacterized protein</fullName>
    </submittedName>
</protein>
<sequence>MRYSGKPTGPFGLVDGWPDRKQKEDIDVLSAVIQTSPSNVSVSASYGNNE</sequence>
<evidence type="ECO:0000313" key="2">
    <source>
        <dbReference type="Proteomes" id="UP000236248"/>
    </source>
</evidence>
<dbReference type="KEGG" id="ncv:NCAV_0676"/>
<accession>A0A2K5AQH3</accession>
<dbReference type="AlphaFoldDB" id="A0A2K5AQH3"/>
<dbReference type="EMBL" id="LT981265">
    <property type="protein sequence ID" value="SPC33857.1"/>
    <property type="molecule type" value="Genomic_DNA"/>
</dbReference>
<organism evidence="1 2">
    <name type="scientific">Candidatus Nitrosocaldus cavascurensis</name>
    <dbReference type="NCBI Taxonomy" id="2058097"/>
    <lineage>
        <taxon>Archaea</taxon>
        <taxon>Nitrososphaerota</taxon>
        <taxon>Nitrososphaeria</taxon>
        <taxon>Candidatus Nitrosocaldales</taxon>
        <taxon>Candidatus Nitrosocaldaceae</taxon>
        <taxon>Candidatus Nitrosocaldus</taxon>
    </lineage>
</organism>
<gene>
    <name evidence="1" type="ORF">NCAV_0676</name>
</gene>
<proteinExistence type="predicted"/>
<dbReference type="Proteomes" id="UP000236248">
    <property type="component" value="Chromosome NCAV"/>
</dbReference>
<evidence type="ECO:0000313" key="1">
    <source>
        <dbReference type="EMBL" id="SPC33857.1"/>
    </source>
</evidence>
<reference evidence="2" key="1">
    <citation type="submission" date="2018-01" db="EMBL/GenBank/DDBJ databases">
        <authorList>
            <person name="Kerou L M."/>
        </authorList>
    </citation>
    <scope>NUCLEOTIDE SEQUENCE [LARGE SCALE GENOMIC DNA]</scope>
    <source>
        <strain evidence="2">SCU2</strain>
    </source>
</reference>
<name>A0A2K5AQH3_9ARCH</name>